<dbReference type="AlphaFoldDB" id="A0A139X6A7"/>
<dbReference type="SUPFAM" id="SSF53335">
    <property type="entry name" value="S-adenosyl-L-methionine-dependent methyltransferases"/>
    <property type="match status" value="1"/>
</dbReference>
<dbReference type="InterPro" id="IPR029063">
    <property type="entry name" value="SAM-dependent_MTases_sf"/>
</dbReference>
<evidence type="ECO:0008006" key="3">
    <source>
        <dbReference type="Google" id="ProtNLM"/>
    </source>
</evidence>
<evidence type="ECO:0000313" key="1">
    <source>
        <dbReference type="EMBL" id="KYC40214.1"/>
    </source>
</evidence>
<proteinExistence type="predicted"/>
<comment type="caution">
    <text evidence="1">The sequence shown here is derived from an EMBL/GenBank/DDBJ whole genome shotgun (WGS) entry which is preliminary data.</text>
</comment>
<gene>
    <name evidence="1" type="ORF">WA1_27135</name>
</gene>
<dbReference type="EMBL" id="ANNX02000030">
    <property type="protein sequence ID" value="KYC40214.1"/>
    <property type="molecule type" value="Genomic_DNA"/>
</dbReference>
<reference evidence="1 2" key="1">
    <citation type="journal article" date="2013" name="Genome Biol. Evol.">
        <title>Genomes of Stigonematalean cyanobacteria (subsection V) and the evolution of oxygenic photosynthesis from prokaryotes to plastids.</title>
        <authorList>
            <person name="Dagan T."/>
            <person name="Roettger M."/>
            <person name="Stucken K."/>
            <person name="Landan G."/>
            <person name="Koch R."/>
            <person name="Major P."/>
            <person name="Gould S.B."/>
            <person name="Goremykin V.V."/>
            <person name="Rippka R."/>
            <person name="Tandeau de Marsac N."/>
            <person name="Gugger M."/>
            <person name="Lockhart P.J."/>
            <person name="Allen J.F."/>
            <person name="Brune I."/>
            <person name="Maus I."/>
            <person name="Puhler A."/>
            <person name="Martin W.F."/>
        </authorList>
    </citation>
    <scope>NUCLEOTIDE SEQUENCE [LARGE SCALE GENOMIC DNA]</scope>
    <source>
        <strain evidence="1 2">PCC 7110</strain>
    </source>
</reference>
<evidence type="ECO:0000313" key="2">
    <source>
        <dbReference type="Proteomes" id="UP000076925"/>
    </source>
</evidence>
<name>A0A139X6A7_9CYAN</name>
<accession>A0A139X6A7</accession>
<protein>
    <recommendedName>
        <fullName evidence="3">DNA methylase N-4/N-6 domain-containing protein</fullName>
    </recommendedName>
</protein>
<organism evidence="1 2">
    <name type="scientific">Scytonema hofmannii PCC 7110</name>
    <dbReference type="NCBI Taxonomy" id="128403"/>
    <lineage>
        <taxon>Bacteria</taxon>
        <taxon>Bacillati</taxon>
        <taxon>Cyanobacteriota</taxon>
        <taxon>Cyanophyceae</taxon>
        <taxon>Nostocales</taxon>
        <taxon>Scytonemataceae</taxon>
        <taxon>Scytonema</taxon>
    </lineage>
</organism>
<dbReference type="Proteomes" id="UP000076925">
    <property type="component" value="Unassembled WGS sequence"/>
</dbReference>
<sequence length="118" mass="13438">MRANLLNIFPELFFNELTDKDREAITNPGPFRNMGVSPEELANQDYEAKMAMAFAEYHRVLRDDGVMTVQFNHKDSGAWDVLAKSLIDAGFEITASWAVIAQPTKIRIRAVLRTEEFC</sequence>
<keyword evidence="2" id="KW-1185">Reference proteome</keyword>
<dbReference type="STRING" id="128403.WA1_27135"/>